<organism evidence="2 3">
    <name type="scientific">Candidatus Methanoperedens nitratireducens</name>
    <dbReference type="NCBI Taxonomy" id="1392998"/>
    <lineage>
        <taxon>Archaea</taxon>
        <taxon>Methanobacteriati</taxon>
        <taxon>Methanobacteriota</taxon>
        <taxon>Stenosarchaea group</taxon>
        <taxon>Methanomicrobia</taxon>
        <taxon>Methanosarcinales</taxon>
        <taxon>ANME-2 cluster</taxon>
        <taxon>Candidatus Methanoperedentaceae</taxon>
        <taxon>Candidatus Methanoperedens</taxon>
    </lineage>
</organism>
<sequence>MAERKFSVFPRGDKPPVSVKTKLLSTGIIILGTMGVKSGCIVVAALILIAVLSGCVDLNAWRSGISEEENQKLPGQPDELKNNQSAVEKLKKEQAGSTPMPTLILTVAESTPTTQYTPDSITSSTTPAQVTTTPRELLIQTPIPTPTLAPTTTPVSTPAPISTPGNIWSFRLLSLSGFYHYIEYQ</sequence>
<dbReference type="RefSeq" id="WP_096203917.1">
    <property type="nucleotide sequence ID" value="NZ_FZMP01000028.1"/>
</dbReference>
<evidence type="ECO:0000313" key="3">
    <source>
        <dbReference type="Proteomes" id="UP000218615"/>
    </source>
</evidence>
<gene>
    <name evidence="2" type="ORF">MNV_1230004</name>
</gene>
<keyword evidence="1" id="KW-1133">Transmembrane helix</keyword>
<name>A0A284VJX1_9EURY</name>
<evidence type="ECO:0000256" key="1">
    <source>
        <dbReference type="SAM" id="Phobius"/>
    </source>
</evidence>
<dbReference type="AlphaFoldDB" id="A0A284VJX1"/>
<keyword evidence="3" id="KW-1185">Reference proteome</keyword>
<feature type="transmembrane region" description="Helical" evidence="1">
    <location>
        <begin position="28"/>
        <end position="52"/>
    </location>
</feature>
<keyword evidence="1" id="KW-0472">Membrane</keyword>
<evidence type="ECO:0000313" key="2">
    <source>
        <dbReference type="EMBL" id="SNQ59563.1"/>
    </source>
</evidence>
<accession>A0A284VJX1</accession>
<dbReference type="EMBL" id="FZMP01000028">
    <property type="protein sequence ID" value="SNQ59563.1"/>
    <property type="molecule type" value="Genomic_DNA"/>
</dbReference>
<keyword evidence="1" id="KW-0812">Transmembrane</keyword>
<dbReference type="Proteomes" id="UP000218615">
    <property type="component" value="Unassembled WGS sequence"/>
</dbReference>
<reference evidence="3" key="1">
    <citation type="submission" date="2017-06" db="EMBL/GenBank/DDBJ databases">
        <authorList>
            <person name="Cremers G."/>
        </authorList>
    </citation>
    <scope>NUCLEOTIDE SEQUENCE [LARGE SCALE GENOMIC DNA]</scope>
</reference>
<protein>
    <submittedName>
        <fullName evidence="2">Uncharacterized protein</fullName>
    </submittedName>
</protein>
<proteinExistence type="predicted"/>